<dbReference type="KEGG" id="bomb:GT348_04665"/>
<dbReference type="EMBL" id="CP047652">
    <property type="protein sequence ID" value="QHI95648.1"/>
    <property type="molecule type" value="Genomic_DNA"/>
</dbReference>
<reference evidence="2 3" key="1">
    <citation type="submission" date="2020-01" db="EMBL/GenBank/DDBJ databases">
        <title>Genome sequencing of strain KACC 21507.</title>
        <authorList>
            <person name="Heo J."/>
            <person name="Kim S.-J."/>
            <person name="Kim J.-S."/>
            <person name="Hong S.-B."/>
            <person name="Kwon S.-W."/>
        </authorList>
    </citation>
    <scope>NUCLEOTIDE SEQUENCE [LARGE SCALE GENOMIC DNA]</scope>
    <source>
        <strain evidence="2 3">KACC 21507</strain>
    </source>
</reference>
<organism evidence="2 3">
    <name type="scientific">Aristophania vespae</name>
    <dbReference type="NCBI Taxonomy" id="2697033"/>
    <lineage>
        <taxon>Bacteria</taxon>
        <taxon>Pseudomonadati</taxon>
        <taxon>Pseudomonadota</taxon>
        <taxon>Alphaproteobacteria</taxon>
        <taxon>Acetobacterales</taxon>
        <taxon>Acetobacteraceae</taxon>
        <taxon>Aristophania</taxon>
    </lineage>
</organism>
<evidence type="ECO:0008006" key="4">
    <source>
        <dbReference type="Google" id="ProtNLM"/>
    </source>
</evidence>
<dbReference type="RefSeq" id="WP_160618724.1">
    <property type="nucleotide sequence ID" value="NZ_CP047652.1"/>
</dbReference>
<sequence>MTDDFIQEMNEELRNQRLKAAAQKYGVVAVVLLILAVIGGGVWLWENHNLKVAQHRASERYFEALRFLDNHSESNNSDNVGLKKKAEAILTNLADNSPEGVKSYAQMRLADLKEQEGDQQAALELWNKVQKNKKADSALKNLASYLSLNSQFSKLAADDLRQGYQKLIQQGGSWASLGREGLVALDLQSGSTAEQHKEAKRLLVEIQSSPDSSDALRQRANLLIKTLGDVE</sequence>
<evidence type="ECO:0000313" key="2">
    <source>
        <dbReference type="EMBL" id="QHI95648.1"/>
    </source>
</evidence>
<keyword evidence="3" id="KW-1185">Reference proteome</keyword>
<evidence type="ECO:0000313" key="3">
    <source>
        <dbReference type="Proteomes" id="UP000463975"/>
    </source>
</evidence>
<keyword evidence="1" id="KW-0472">Membrane</keyword>
<feature type="transmembrane region" description="Helical" evidence="1">
    <location>
        <begin position="25"/>
        <end position="45"/>
    </location>
</feature>
<keyword evidence="1" id="KW-0812">Transmembrane</keyword>
<evidence type="ECO:0000256" key="1">
    <source>
        <dbReference type="SAM" id="Phobius"/>
    </source>
</evidence>
<dbReference type="AlphaFoldDB" id="A0A6P1NDS7"/>
<name>A0A6P1NDS7_9PROT</name>
<dbReference type="Proteomes" id="UP000463975">
    <property type="component" value="Chromosome"/>
</dbReference>
<protein>
    <recommendedName>
        <fullName evidence="4">Tetratricopeptide repeat protein</fullName>
    </recommendedName>
</protein>
<accession>A0A6P1NDS7</accession>
<proteinExistence type="predicted"/>
<keyword evidence="1" id="KW-1133">Transmembrane helix</keyword>
<gene>
    <name evidence="2" type="ORF">GT348_04665</name>
</gene>